<dbReference type="GO" id="GO:0022857">
    <property type="term" value="F:transmembrane transporter activity"/>
    <property type="evidence" value="ECO:0007669"/>
    <property type="project" value="InterPro"/>
</dbReference>
<evidence type="ECO:0000256" key="4">
    <source>
        <dbReference type="SAM" id="Phobius"/>
    </source>
</evidence>
<keyword evidence="3 4" id="KW-0472">Membrane</keyword>
<feature type="transmembrane region" description="Helical" evidence="4">
    <location>
        <begin position="133"/>
        <end position="157"/>
    </location>
</feature>
<evidence type="ECO:0000256" key="1">
    <source>
        <dbReference type="ARBA" id="ARBA00022692"/>
    </source>
</evidence>
<feature type="transmembrane region" description="Helical" evidence="4">
    <location>
        <begin position="169"/>
        <end position="193"/>
    </location>
</feature>
<feature type="transmembrane region" description="Helical" evidence="4">
    <location>
        <begin position="388"/>
        <end position="410"/>
    </location>
</feature>
<dbReference type="Gene3D" id="1.20.1250.20">
    <property type="entry name" value="MFS general substrate transporter like domains"/>
    <property type="match status" value="1"/>
</dbReference>
<accession>A0A0T9MFQ8</accession>
<dbReference type="EMBL" id="CPZJ01000012">
    <property type="protein sequence ID" value="CNG06198.1"/>
    <property type="molecule type" value="Genomic_DNA"/>
</dbReference>
<keyword evidence="2 4" id="KW-1133">Transmembrane helix</keyword>
<feature type="transmembrane region" description="Helical" evidence="4">
    <location>
        <begin position="98"/>
        <end position="121"/>
    </location>
</feature>
<dbReference type="STRING" id="631.CH53_2438"/>
<reference evidence="5 6" key="1">
    <citation type="submission" date="2015-03" db="EMBL/GenBank/DDBJ databases">
        <authorList>
            <person name="Murphy D."/>
        </authorList>
    </citation>
    <scope>NUCLEOTIDE SEQUENCE [LARGE SCALE GENOMIC DNA]</scope>
    <source>
        <strain evidence="5 6">BR165/97</strain>
    </source>
</reference>
<gene>
    <name evidence="5" type="ORF">ERS008530_02827</name>
</gene>
<feature type="transmembrane region" description="Helical" evidence="4">
    <location>
        <begin position="276"/>
        <end position="295"/>
    </location>
</feature>
<proteinExistence type="predicted"/>
<feature type="transmembrane region" description="Helical" evidence="4">
    <location>
        <begin position="63"/>
        <end position="86"/>
    </location>
</feature>
<sequence>MHKSPTLLTVNSLFMQISSQSEIRSSGHIPSSNWPLAFCAGLLGIGQNGLLVMLPVLVSRTDLSLSVWAGLLTLGSMLFLVGSPWWGRQSEIRGCKFVVIMALAGYLLSFVLLALAVWGLAAGLLPEMVGLGGLIVARIIYGLTVSGMVPACQTWALQRAVYEQRMAALATISSGLSCGRLLGPLCAALALLIHPMAPLWLMAIAPLIALLVVCFQYNDPPLPPVAHQQNRLRFSMLPYLLCALLLAAIVSLMQLGLAPHLNLLFRHSATMVSHHVAILLSVAAGCTLLAQFLVVRPQRFSPSQLLLVAALFMVFGLGLMCTQPLVLFYAGCALASFGAAMATPGYQLMLNDKLSTGKGSGVIATSHTLGYGMSALMVPLVAKFYGESQLIAVALMMAVLLGGISGWLWCQHRVTAYSAGE</sequence>
<feature type="transmembrane region" description="Helical" evidence="4">
    <location>
        <begin position="34"/>
        <end position="57"/>
    </location>
</feature>
<dbReference type="eggNOG" id="COG2814">
    <property type="taxonomic scope" value="Bacteria"/>
</dbReference>
<feature type="transmembrane region" description="Helical" evidence="4">
    <location>
        <begin position="361"/>
        <end position="382"/>
    </location>
</feature>
<evidence type="ECO:0000313" key="6">
    <source>
        <dbReference type="Proteomes" id="UP000038750"/>
    </source>
</evidence>
<evidence type="ECO:0000256" key="2">
    <source>
        <dbReference type="ARBA" id="ARBA00022989"/>
    </source>
</evidence>
<dbReference type="PANTHER" id="PTHR23546">
    <property type="entry name" value="TRANSPORT PROTEIN"/>
    <property type="match status" value="1"/>
</dbReference>
<protein>
    <submittedName>
        <fullName evidence="5">Major facilitator transporter</fullName>
    </submittedName>
</protein>
<feature type="transmembrane region" description="Helical" evidence="4">
    <location>
        <begin position="302"/>
        <end position="320"/>
    </location>
</feature>
<dbReference type="InterPro" id="IPR036259">
    <property type="entry name" value="MFS_trans_sf"/>
</dbReference>
<evidence type="ECO:0000256" key="3">
    <source>
        <dbReference type="ARBA" id="ARBA00023136"/>
    </source>
</evidence>
<feature type="transmembrane region" description="Helical" evidence="4">
    <location>
        <begin position="326"/>
        <end position="349"/>
    </location>
</feature>
<organism evidence="5 6">
    <name type="scientific">Yersinia intermedia</name>
    <dbReference type="NCBI Taxonomy" id="631"/>
    <lineage>
        <taxon>Bacteria</taxon>
        <taxon>Pseudomonadati</taxon>
        <taxon>Pseudomonadota</taxon>
        <taxon>Gammaproteobacteria</taxon>
        <taxon>Enterobacterales</taxon>
        <taxon>Yersiniaceae</taxon>
        <taxon>Yersinia</taxon>
    </lineage>
</organism>
<dbReference type="Proteomes" id="UP000038750">
    <property type="component" value="Unassembled WGS sequence"/>
</dbReference>
<dbReference type="PANTHER" id="PTHR23546:SF1">
    <property type="entry name" value="MEMBRANE PROTEIN"/>
    <property type="match status" value="1"/>
</dbReference>
<dbReference type="SUPFAM" id="SSF103473">
    <property type="entry name" value="MFS general substrate transporter"/>
    <property type="match status" value="1"/>
</dbReference>
<dbReference type="AlphaFoldDB" id="A0A0T9MFQ8"/>
<evidence type="ECO:0000313" key="5">
    <source>
        <dbReference type="EMBL" id="CNG06198.1"/>
    </source>
</evidence>
<keyword evidence="1 4" id="KW-0812">Transmembrane</keyword>
<dbReference type="InterPro" id="IPR011701">
    <property type="entry name" value="MFS"/>
</dbReference>
<dbReference type="Pfam" id="PF07690">
    <property type="entry name" value="MFS_1"/>
    <property type="match status" value="1"/>
</dbReference>
<feature type="transmembrane region" description="Helical" evidence="4">
    <location>
        <begin position="199"/>
        <end position="217"/>
    </location>
</feature>
<feature type="transmembrane region" description="Helical" evidence="4">
    <location>
        <begin position="237"/>
        <end position="256"/>
    </location>
</feature>
<name>A0A0T9MFQ8_YERIN</name>